<dbReference type="InterPro" id="IPR036390">
    <property type="entry name" value="WH_DNA-bd_sf"/>
</dbReference>
<dbReference type="EMBL" id="JACICF010000001">
    <property type="protein sequence ID" value="MBB3763454.1"/>
    <property type="molecule type" value="Genomic_DNA"/>
</dbReference>
<dbReference type="Gene3D" id="1.10.10.10">
    <property type="entry name" value="Winged helix-like DNA-binding domain superfamily/Winged helix DNA-binding domain"/>
    <property type="match status" value="1"/>
</dbReference>
<dbReference type="Proteomes" id="UP000578569">
    <property type="component" value="Unassembled WGS sequence"/>
</dbReference>
<keyword evidence="2" id="KW-1185">Reference proteome</keyword>
<gene>
    <name evidence="1" type="ORF">FHS50_000477</name>
</gene>
<dbReference type="AlphaFoldDB" id="A0A839Z4A0"/>
<dbReference type="GO" id="GO:0003677">
    <property type="term" value="F:DNA binding"/>
    <property type="evidence" value="ECO:0007669"/>
    <property type="project" value="UniProtKB-KW"/>
</dbReference>
<dbReference type="RefSeq" id="WP_183932797.1">
    <property type="nucleotide sequence ID" value="NZ_JACICF010000001.1"/>
</dbReference>
<evidence type="ECO:0000313" key="2">
    <source>
        <dbReference type="Proteomes" id="UP000578569"/>
    </source>
</evidence>
<proteinExistence type="predicted"/>
<keyword evidence="1" id="KW-0238">DNA-binding</keyword>
<organism evidence="1 2">
    <name type="scientific">Sphingomicrobium lutaoense</name>
    <dbReference type="NCBI Taxonomy" id="515949"/>
    <lineage>
        <taxon>Bacteria</taxon>
        <taxon>Pseudomonadati</taxon>
        <taxon>Pseudomonadota</taxon>
        <taxon>Alphaproteobacteria</taxon>
        <taxon>Sphingomonadales</taxon>
        <taxon>Sphingomonadaceae</taxon>
        <taxon>Sphingomicrobium</taxon>
    </lineage>
</organism>
<dbReference type="InterPro" id="IPR036388">
    <property type="entry name" value="WH-like_DNA-bd_sf"/>
</dbReference>
<protein>
    <submittedName>
        <fullName evidence="1">DNA-binding MarR family transcriptional regulator</fullName>
    </submittedName>
</protein>
<dbReference type="SUPFAM" id="SSF46785">
    <property type="entry name" value="Winged helix' DNA-binding domain"/>
    <property type="match status" value="1"/>
</dbReference>
<comment type="caution">
    <text evidence="1">The sequence shown here is derived from an EMBL/GenBank/DDBJ whole genome shotgun (WGS) entry which is preliminary data.</text>
</comment>
<reference evidence="1 2" key="1">
    <citation type="submission" date="2020-08" db="EMBL/GenBank/DDBJ databases">
        <title>Genomic Encyclopedia of Type Strains, Phase IV (KMG-IV): sequencing the most valuable type-strain genomes for metagenomic binning, comparative biology and taxonomic classification.</title>
        <authorList>
            <person name="Goeker M."/>
        </authorList>
    </citation>
    <scope>NUCLEOTIDE SEQUENCE [LARGE SCALE GENOMIC DNA]</scope>
    <source>
        <strain evidence="1 2">DSM 24194</strain>
    </source>
</reference>
<accession>A0A839Z4A0</accession>
<name>A0A839Z4A0_9SPHN</name>
<evidence type="ECO:0000313" key="1">
    <source>
        <dbReference type="EMBL" id="MBB3763454.1"/>
    </source>
</evidence>
<sequence>MIIFQGAYLMQNVAQHNIVDINPGLLVNVDHEDVSVTAEDFEQEFRRRSIRSQFLPSDLFAEAGWEMLLFLALRHTQQRRTTVSEACKATCAPYASAWRWLNRLMEDDLVVVRQDPLNRRRKFVELTPEAFTRISLAVRMQRAEAA</sequence>